<organism evidence="2 3">
    <name type="scientific">Hortaea werneckii EXF-2000</name>
    <dbReference type="NCBI Taxonomy" id="1157616"/>
    <lineage>
        <taxon>Eukaryota</taxon>
        <taxon>Fungi</taxon>
        <taxon>Dikarya</taxon>
        <taxon>Ascomycota</taxon>
        <taxon>Pezizomycotina</taxon>
        <taxon>Dothideomycetes</taxon>
        <taxon>Dothideomycetidae</taxon>
        <taxon>Mycosphaerellales</taxon>
        <taxon>Teratosphaeriaceae</taxon>
        <taxon>Hortaea</taxon>
    </lineage>
</organism>
<sequence length="278" mass="31209">MERAINCIILGDGTRINVADLIGNGSDGFIIRKGHHVLKVPKLHGFAHPDGTIEADSDNDFQSGRLEIEKQVYKRLHGSPGIAECVDCTGNGILLMYYPIGAFSEYMARSPLPSKSWRWKWILQATESIAGCHERGVLVFDIALKNFLLAHDFSLRLIDFSNSSLAPMTEEITLSETDGSTAKMALLHLANVIYSIWVWREFTVKCAMESEWPEISLLPGLEGFEIGQLIRKCWERKYTAIQELVFEVRRYAQESSPAGSPEYDTLSLMHEGARDQSV</sequence>
<evidence type="ECO:0000313" key="3">
    <source>
        <dbReference type="Proteomes" id="UP000194280"/>
    </source>
</evidence>
<dbReference type="Gene3D" id="1.10.510.10">
    <property type="entry name" value="Transferase(Phosphotransferase) domain 1"/>
    <property type="match status" value="1"/>
</dbReference>
<gene>
    <name evidence="2" type="ORF">BTJ68_09610</name>
</gene>
<comment type="caution">
    <text evidence="2">The sequence shown here is derived from an EMBL/GenBank/DDBJ whole genome shotgun (WGS) entry which is preliminary data.</text>
</comment>
<evidence type="ECO:0000256" key="1">
    <source>
        <dbReference type="SAM" id="MobiDB-lite"/>
    </source>
</evidence>
<dbReference type="SUPFAM" id="SSF56112">
    <property type="entry name" value="Protein kinase-like (PK-like)"/>
    <property type="match status" value="1"/>
</dbReference>
<dbReference type="Proteomes" id="UP000194280">
    <property type="component" value="Unassembled WGS sequence"/>
</dbReference>
<dbReference type="STRING" id="1157616.A0A1Z5T4H1"/>
<dbReference type="OrthoDB" id="1668230at2759"/>
<dbReference type="EMBL" id="MUNK01000125">
    <property type="protein sequence ID" value="OTA30956.1"/>
    <property type="molecule type" value="Genomic_DNA"/>
</dbReference>
<name>A0A1Z5T4H1_HORWE</name>
<reference evidence="2 3" key="1">
    <citation type="submission" date="2017-01" db="EMBL/GenBank/DDBJ databases">
        <title>The recent genome duplication of the halophilic yeast Hortaea werneckii: insights from long-read sequencing.</title>
        <authorList>
            <person name="Sinha S."/>
            <person name="Flibotte S."/>
            <person name="Neira M."/>
            <person name="Lenassi M."/>
            <person name="Gostincar C."/>
            <person name="Stajich J.E."/>
            <person name="Nislow C.E."/>
        </authorList>
    </citation>
    <scope>NUCLEOTIDE SEQUENCE [LARGE SCALE GENOMIC DNA]</scope>
    <source>
        <strain evidence="2 3">EXF-2000</strain>
    </source>
</reference>
<dbReference type="InParanoid" id="A0A1Z5T4H1"/>
<keyword evidence="3" id="KW-1185">Reference proteome</keyword>
<evidence type="ECO:0008006" key="4">
    <source>
        <dbReference type="Google" id="ProtNLM"/>
    </source>
</evidence>
<dbReference type="AlphaFoldDB" id="A0A1Z5T4H1"/>
<feature type="region of interest" description="Disordered" evidence="1">
    <location>
        <begin position="255"/>
        <end position="278"/>
    </location>
</feature>
<protein>
    <recommendedName>
        <fullName evidence="4">Protein kinase domain-containing protein</fullName>
    </recommendedName>
</protein>
<evidence type="ECO:0000313" key="2">
    <source>
        <dbReference type="EMBL" id="OTA30956.1"/>
    </source>
</evidence>
<dbReference type="VEuPathDB" id="FungiDB:BTJ68_09610"/>
<proteinExistence type="predicted"/>
<dbReference type="InterPro" id="IPR011009">
    <property type="entry name" value="Kinase-like_dom_sf"/>
</dbReference>
<accession>A0A1Z5T4H1</accession>